<dbReference type="GO" id="GO:0015128">
    <property type="term" value="F:gluconate transmembrane transporter activity"/>
    <property type="evidence" value="ECO:0007669"/>
    <property type="project" value="InterPro"/>
</dbReference>
<organism evidence="3 5">
    <name type="scientific">Actinobacillus seminis</name>
    <dbReference type="NCBI Taxonomy" id="722"/>
    <lineage>
        <taxon>Bacteria</taxon>
        <taxon>Pseudomonadati</taxon>
        <taxon>Pseudomonadota</taxon>
        <taxon>Gammaproteobacteria</taxon>
        <taxon>Pasteurellales</taxon>
        <taxon>Pasteurellaceae</taxon>
        <taxon>Actinobacillus</taxon>
    </lineage>
</organism>
<feature type="transmembrane region" description="Helical" evidence="1">
    <location>
        <begin position="178"/>
        <end position="199"/>
    </location>
</feature>
<feature type="transmembrane region" description="Helical" evidence="1">
    <location>
        <begin position="137"/>
        <end position="158"/>
    </location>
</feature>
<evidence type="ECO:0000313" key="5">
    <source>
        <dbReference type="Proteomes" id="UP000254507"/>
    </source>
</evidence>
<dbReference type="Pfam" id="PF02447">
    <property type="entry name" value="GntP_permease"/>
    <property type="match status" value="1"/>
</dbReference>
<feature type="transmembrane region" description="Helical" evidence="1">
    <location>
        <begin position="236"/>
        <end position="257"/>
    </location>
</feature>
<dbReference type="InterPro" id="IPR003474">
    <property type="entry name" value="Glcn_transporter"/>
</dbReference>
<dbReference type="PANTHER" id="PTHR30354:SF11">
    <property type="entry name" value="PERMEASE"/>
    <property type="match status" value="1"/>
</dbReference>
<keyword evidence="1" id="KW-0472">Membrane</keyword>
<sequence>MTGIALIISFIVAIIIMIWMIAKLKVHPFLALMTISLALAFLAGIELNKIPTIIGDGFSGTFKSIGLVIIFGAIIGTILEKTGAALKLADMVVKLVGQKRPELAMLIMGWVVGIPVFCDSGFVVLNPIREAIRKKIAANPVGMAVALSAGLYASHVFIPPTPGPIAAAGAVGLSHNLLLVIGMGVVVSIPVLFASYLFAKYIGKQVTISDEEADTVINQSYEELLKKYGTLPSGSLSLAPIFVPIVLMALGSISKIIGLEGVLGNVMNFLGNPIIALAIGVIFSIFLLANTKKLSEFDVLTNDTLKLVGPILFITAAGGVLSKVITEAGFIEYIKQNAHVISTAGIFFPFLISAILKTAQGSSTVAIITTASIMGMFSASDSLMNALGLTSEIAAALTVMAIAAGSMCVSHANDSYYWVVTNFTKMTPQQGYRTQTTLTFIMGIVGILTVYVLSLLLL</sequence>
<keyword evidence="1" id="KW-0812">Transmembrane</keyword>
<keyword evidence="1" id="KW-1133">Transmembrane helix</keyword>
<dbReference type="InParanoid" id="A0A263HHG9"/>
<dbReference type="EMBL" id="UFSB01000001">
    <property type="protein sequence ID" value="SUU34363.1"/>
    <property type="molecule type" value="Genomic_DNA"/>
</dbReference>
<proteinExistence type="predicted"/>
<dbReference type="Proteomes" id="UP000254507">
    <property type="component" value="Unassembled WGS sequence"/>
</dbReference>
<dbReference type="RefSeq" id="WP_094945637.1">
    <property type="nucleotide sequence ID" value="NZ_NLFK01000001.1"/>
</dbReference>
<feature type="transmembrane region" description="Helical" evidence="1">
    <location>
        <begin position="60"/>
        <end position="79"/>
    </location>
</feature>
<feature type="transmembrane region" description="Helical" evidence="1">
    <location>
        <begin position="393"/>
        <end position="417"/>
    </location>
</feature>
<reference evidence="3 5" key="2">
    <citation type="submission" date="2018-06" db="EMBL/GenBank/DDBJ databases">
        <authorList>
            <consortium name="Pathogen Informatics"/>
            <person name="Doyle S."/>
        </authorList>
    </citation>
    <scope>NUCLEOTIDE SEQUENCE [LARGE SCALE GENOMIC DNA]</scope>
    <source>
        <strain evidence="3 5">NCTC10851</strain>
    </source>
</reference>
<dbReference type="EMBL" id="NLFK01000001">
    <property type="protein sequence ID" value="OZN26006.1"/>
    <property type="molecule type" value="Genomic_DNA"/>
</dbReference>
<protein>
    <submittedName>
        <fullName evidence="3">Gluconate transporter</fullName>
    </submittedName>
</protein>
<name>A0A263HHG9_9PAST</name>
<dbReference type="OrthoDB" id="9787129at2"/>
<dbReference type="AlphaFoldDB" id="A0A263HHG9"/>
<feature type="transmembrane region" description="Helical" evidence="1">
    <location>
        <begin position="103"/>
        <end position="125"/>
    </location>
</feature>
<feature type="transmembrane region" description="Helical" evidence="1">
    <location>
        <begin position="438"/>
        <end position="457"/>
    </location>
</feature>
<evidence type="ECO:0000313" key="2">
    <source>
        <dbReference type="EMBL" id="OZN26006.1"/>
    </source>
</evidence>
<evidence type="ECO:0000313" key="4">
    <source>
        <dbReference type="Proteomes" id="UP000215738"/>
    </source>
</evidence>
<gene>
    <name evidence="3" type="primary">ygbN_1</name>
    <name evidence="2" type="ORF">CFY87_02065</name>
    <name evidence="3" type="ORF">NCTC10851_00297</name>
</gene>
<dbReference type="GO" id="GO:0005886">
    <property type="term" value="C:plasma membrane"/>
    <property type="evidence" value="ECO:0007669"/>
    <property type="project" value="TreeGrafter"/>
</dbReference>
<evidence type="ECO:0000256" key="1">
    <source>
        <dbReference type="SAM" id="Phobius"/>
    </source>
</evidence>
<keyword evidence="4" id="KW-1185">Reference proteome</keyword>
<feature type="transmembrane region" description="Helical" evidence="1">
    <location>
        <begin position="28"/>
        <end position="48"/>
    </location>
</feature>
<dbReference type="PANTHER" id="PTHR30354">
    <property type="entry name" value="GNT FAMILY GLUCONATE TRANSPORTER"/>
    <property type="match status" value="1"/>
</dbReference>
<feature type="transmembrane region" description="Helical" evidence="1">
    <location>
        <begin position="5"/>
        <end position="22"/>
    </location>
</feature>
<accession>A0A263HHG9</accession>
<feature type="transmembrane region" description="Helical" evidence="1">
    <location>
        <begin position="269"/>
        <end position="289"/>
    </location>
</feature>
<feature type="transmembrane region" description="Helical" evidence="1">
    <location>
        <begin position="310"/>
        <end position="331"/>
    </location>
</feature>
<dbReference type="Proteomes" id="UP000215738">
    <property type="component" value="Unassembled WGS sequence"/>
</dbReference>
<evidence type="ECO:0000313" key="3">
    <source>
        <dbReference type="EMBL" id="SUU34363.1"/>
    </source>
</evidence>
<reference evidence="2 4" key="1">
    <citation type="submission" date="2017-07" db="EMBL/GenBank/DDBJ databases">
        <title>Virulence factors identified in Actinobacillus seminis.</title>
        <authorList>
            <person name="Negrete-Abascal E."/>
            <person name="Vaca-Pacheco S."/>
            <person name="Montes-Garcia F."/>
            <person name="Leyto-Gil A.M."/>
            <person name="Fragoso-Garcia E."/>
            <person name="Carvente-Garcia R."/>
            <person name="Perez-Agueros S."/>
            <person name="Castelan-Sanchez H.G."/>
            <person name="Garcia-Molina A."/>
            <person name="Villamar T.E."/>
            <person name="Vazquez-Cruz C."/>
        </authorList>
    </citation>
    <scope>NUCLEOTIDE SEQUENCE [LARGE SCALE GENOMIC DNA]</scope>
    <source>
        <strain evidence="2 4">ATCC 15768</strain>
    </source>
</reference>